<feature type="domain" description="Catalase core" evidence="10">
    <location>
        <begin position="13"/>
        <end position="339"/>
    </location>
</feature>
<dbReference type="AlphaFoldDB" id="A0A5J6N150"/>
<dbReference type="InterPro" id="IPR018028">
    <property type="entry name" value="Catalase"/>
</dbReference>
<keyword evidence="6 7" id="KW-0408">Iron</keyword>
<evidence type="ECO:0000256" key="9">
    <source>
        <dbReference type="PIRSR" id="PIRSR000296-2"/>
    </source>
</evidence>
<dbReference type="PANTHER" id="PTHR11465">
    <property type="entry name" value="CATALASE"/>
    <property type="match status" value="1"/>
</dbReference>
<dbReference type="Proteomes" id="UP000325797">
    <property type="component" value="Chromosome"/>
</dbReference>
<name>A0A5J6N150_9PROT</name>
<dbReference type="CDD" id="cd08153">
    <property type="entry name" value="srpA_like"/>
    <property type="match status" value="1"/>
</dbReference>
<dbReference type="KEGG" id="hadh:FRZ61_31420"/>
<dbReference type="GO" id="GO:0042744">
    <property type="term" value="P:hydrogen peroxide catabolic process"/>
    <property type="evidence" value="ECO:0007669"/>
    <property type="project" value="TreeGrafter"/>
</dbReference>
<dbReference type="SMART" id="SM01060">
    <property type="entry name" value="Catalase"/>
    <property type="match status" value="1"/>
</dbReference>
<keyword evidence="12" id="KW-1185">Reference proteome</keyword>
<gene>
    <name evidence="11" type="primary">srpA</name>
    <name evidence="11" type="ORF">FRZ61_31420</name>
</gene>
<keyword evidence="2 7" id="KW-0575">Peroxidase</keyword>
<feature type="binding site" description="axial binding residue" evidence="9">
    <location>
        <position position="331"/>
    </location>
    <ligand>
        <name>heme</name>
        <dbReference type="ChEBI" id="CHEBI:30413"/>
    </ligand>
    <ligandPart>
        <name>Fe</name>
        <dbReference type="ChEBI" id="CHEBI:18248"/>
    </ligandPart>
</feature>
<dbReference type="PANTHER" id="PTHR11465:SF9">
    <property type="entry name" value="CATALASE"/>
    <property type="match status" value="1"/>
</dbReference>
<comment type="function">
    <text evidence="7">Has an organic peroxide-dependent peroxidase activity.</text>
</comment>
<evidence type="ECO:0000256" key="2">
    <source>
        <dbReference type="ARBA" id="ARBA00022559"/>
    </source>
</evidence>
<dbReference type="InterPro" id="IPR020835">
    <property type="entry name" value="Catalase_sf"/>
</dbReference>
<keyword evidence="4 7" id="KW-0479">Metal-binding</keyword>
<dbReference type="EC" id="1.11.1.-" evidence="7"/>
<dbReference type="Pfam" id="PF00199">
    <property type="entry name" value="Catalase"/>
    <property type="match status" value="1"/>
</dbReference>
<dbReference type="GO" id="GO:0042542">
    <property type="term" value="P:response to hydrogen peroxide"/>
    <property type="evidence" value="ECO:0007669"/>
    <property type="project" value="TreeGrafter"/>
</dbReference>
<evidence type="ECO:0000256" key="5">
    <source>
        <dbReference type="ARBA" id="ARBA00023002"/>
    </source>
</evidence>
<dbReference type="GO" id="GO:0046872">
    <property type="term" value="F:metal ion binding"/>
    <property type="evidence" value="ECO:0007669"/>
    <property type="project" value="UniProtKB-KW"/>
</dbReference>
<comment type="cofactor">
    <cofactor evidence="7">
        <name>heme</name>
        <dbReference type="ChEBI" id="CHEBI:30413"/>
    </cofactor>
</comment>
<feature type="active site" evidence="8">
    <location>
        <position position="64"/>
    </location>
</feature>
<organism evidence="11 12">
    <name type="scientific">Hypericibacter adhaerens</name>
    <dbReference type="NCBI Taxonomy" id="2602016"/>
    <lineage>
        <taxon>Bacteria</taxon>
        <taxon>Pseudomonadati</taxon>
        <taxon>Pseudomonadota</taxon>
        <taxon>Alphaproteobacteria</taxon>
        <taxon>Rhodospirillales</taxon>
        <taxon>Dongiaceae</taxon>
        <taxon>Hypericibacter</taxon>
    </lineage>
</organism>
<dbReference type="Gene3D" id="1.20.1280.120">
    <property type="match status" value="1"/>
</dbReference>
<keyword evidence="3 7" id="KW-0349">Heme</keyword>
<reference evidence="11 12" key="1">
    <citation type="submission" date="2019-08" db="EMBL/GenBank/DDBJ databases">
        <title>Hyperibacter terrae gen. nov., sp. nov. and Hyperibacter viscosus sp. nov., two new members in the family Rhodospirillaceae isolated from the rhizosphere of Hypericum perforatum.</title>
        <authorList>
            <person name="Noviana Z."/>
        </authorList>
    </citation>
    <scope>NUCLEOTIDE SEQUENCE [LARGE SCALE GENOMIC DNA]</scope>
    <source>
        <strain evidence="11 12">R5959</strain>
    </source>
</reference>
<dbReference type="SUPFAM" id="SSF56634">
    <property type="entry name" value="Heme-dependent catalase-like"/>
    <property type="match status" value="1"/>
</dbReference>
<dbReference type="GO" id="GO:0004096">
    <property type="term" value="F:catalase activity"/>
    <property type="evidence" value="ECO:0007669"/>
    <property type="project" value="InterPro"/>
</dbReference>
<accession>A0A5J6N150</accession>
<keyword evidence="5 7" id="KW-0560">Oxidoreductase</keyword>
<evidence type="ECO:0000256" key="1">
    <source>
        <dbReference type="ARBA" id="ARBA00005329"/>
    </source>
</evidence>
<dbReference type="InterPro" id="IPR024168">
    <property type="entry name" value="Catalase_SrpA-type_pred"/>
</dbReference>
<dbReference type="InterPro" id="IPR011614">
    <property type="entry name" value="Catalase_core"/>
</dbReference>
<evidence type="ECO:0000313" key="11">
    <source>
        <dbReference type="EMBL" id="QEX23207.1"/>
    </source>
</evidence>
<evidence type="ECO:0000256" key="3">
    <source>
        <dbReference type="ARBA" id="ARBA00022617"/>
    </source>
</evidence>
<dbReference type="RefSeq" id="WP_225308825.1">
    <property type="nucleotide sequence ID" value="NZ_CP042582.1"/>
</dbReference>
<dbReference type="Gene3D" id="2.40.180.10">
    <property type="entry name" value="Catalase core domain"/>
    <property type="match status" value="1"/>
</dbReference>
<sequence length="339" mass="36310">MIKVTRDHAGAMRSASGWGIALALMAILAGPARADGTIPPNQSPHDLVNALHAAFGLHHARAVHSKGVMLEGSFTPEPAAQTLTKAPIFAGGSLPVVARFSLFAGIPDLPDTNGAAPPCGLAIKIKAADGLDYDLASDQHNGFIVATSDEFAAFLRDVAASGPDAAHPTAVEQFLASHPIAKVFIASLTTPASYAEATYFGINSFKWTNAKGQSVYVRYRYVPRAGEHYLTPDELKAQGPNYLQEEILARIAKGPVTFDWYAQIAEPGDKIEDPSIVWPESRKLVKLGSFTFAKRPDDPVMADKGFLVLPGEFHPGIEPADPMLLLRSQAYPISFGERQ</sequence>
<dbReference type="GO" id="GO:0020037">
    <property type="term" value="F:heme binding"/>
    <property type="evidence" value="ECO:0007669"/>
    <property type="project" value="InterPro"/>
</dbReference>
<dbReference type="GO" id="GO:0005737">
    <property type="term" value="C:cytoplasm"/>
    <property type="evidence" value="ECO:0007669"/>
    <property type="project" value="TreeGrafter"/>
</dbReference>
<protein>
    <recommendedName>
        <fullName evidence="7">Catalase-related peroxidase</fullName>
        <ecNumber evidence="7">1.11.1.-</ecNumber>
    </recommendedName>
</protein>
<evidence type="ECO:0000259" key="10">
    <source>
        <dbReference type="SMART" id="SM01060"/>
    </source>
</evidence>
<comment type="similarity">
    <text evidence="1 7">Belongs to the catalase family.</text>
</comment>
<evidence type="ECO:0000256" key="4">
    <source>
        <dbReference type="ARBA" id="ARBA00022723"/>
    </source>
</evidence>
<evidence type="ECO:0000313" key="12">
    <source>
        <dbReference type="Proteomes" id="UP000325797"/>
    </source>
</evidence>
<proteinExistence type="inferred from homology"/>
<evidence type="ECO:0000256" key="6">
    <source>
        <dbReference type="ARBA" id="ARBA00023004"/>
    </source>
</evidence>
<dbReference type="PIRSF" id="PIRSF000296">
    <property type="entry name" value="SrpA"/>
    <property type="match status" value="1"/>
</dbReference>
<evidence type="ECO:0000256" key="8">
    <source>
        <dbReference type="PIRSR" id="PIRSR000296-1"/>
    </source>
</evidence>
<dbReference type="PROSITE" id="PS51402">
    <property type="entry name" value="CATALASE_3"/>
    <property type="match status" value="1"/>
</dbReference>
<dbReference type="EMBL" id="CP042582">
    <property type="protein sequence ID" value="QEX23207.1"/>
    <property type="molecule type" value="Genomic_DNA"/>
</dbReference>
<evidence type="ECO:0000256" key="7">
    <source>
        <dbReference type="PIRNR" id="PIRNR000296"/>
    </source>
</evidence>